<dbReference type="SUPFAM" id="SSF53613">
    <property type="entry name" value="Ribokinase-like"/>
    <property type="match status" value="1"/>
</dbReference>
<keyword evidence="2 6" id="KW-0808">Transferase</keyword>
<comment type="similarity">
    <text evidence="1">Belongs to the carbohydrate kinase PfkB family.</text>
</comment>
<evidence type="ECO:0000256" key="6">
    <source>
        <dbReference type="PIRNR" id="PIRNR000535"/>
    </source>
</evidence>
<evidence type="ECO:0000256" key="2">
    <source>
        <dbReference type="ARBA" id="ARBA00022679"/>
    </source>
</evidence>
<dbReference type="InterPro" id="IPR029056">
    <property type="entry name" value="Ribokinase-like"/>
</dbReference>
<keyword evidence="9" id="KW-1185">Reference proteome</keyword>
<dbReference type="GO" id="GO:0005524">
    <property type="term" value="F:ATP binding"/>
    <property type="evidence" value="ECO:0007669"/>
    <property type="project" value="UniProtKB-KW"/>
</dbReference>
<dbReference type="HOGENOM" id="CLU_050013_0_2_0"/>
<keyword evidence="5" id="KW-0067">ATP-binding</keyword>
<evidence type="ECO:0000256" key="1">
    <source>
        <dbReference type="ARBA" id="ARBA00010688"/>
    </source>
</evidence>
<dbReference type="CDD" id="cd01164">
    <property type="entry name" value="FruK_PfkB_like"/>
    <property type="match status" value="1"/>
</dbReference>
<dbReference type="PANTHER" id="PTHR46566">
    <property type="entry name" value="1-PHOSPHOFRUCTOKINASE-RELATED"/>
    <property type="match status" value="1"/>
</dbReference>
<organism evidence="8 9">
    <name type="scientific">Koribacter versatilis (strain Ellin345)</name>
    <dbReference type="NCBI Taxonomy" id="204669"/>
    <lineage>
        <taxon>Bacteria</taxon>
        <taxon>Pseudomonadati</taxon>
        <taxon>Acidobacteriota</taxon>
        <taxon>Terriglobia</taxon>
        <taxon>Terriglobales</taxon>
        <taxon>Candidatus Korobacteraceae</taxon>
        <taxon>Candidatus Korobacter</taxon>
    </lineage>
</organism>
<evidence type="ECO:0000313" key="9">
    <source>
        <dbReference type="Proteomes" id="UP000002432"/>
    </source>
</evidence>
<dbReference type="GO" id="GO:0008662">
    <property type="term" value="F:1-phosphofructokinase activity"/>
    <property type="evidence" value="ECO:0007669"/>
    <property type="project" value="UniProtKB-EC"/>
</dbReference>
<evidence type="ECO:0000256" key="3">
    <source>
        <dbReference type="ARBA" id="ARBA00022741"/>
    </source>
</evidence>
<dbReference type="RefSeq" id="WP_011521468.1">
    <property type="nucleotide sequence ID" value="NC_008009.1"/>
</dbReference>
<evidence type="ECO:0000313" key="8">
    <source>
        <dbReference type="EMBL" id="ABF39666.1"/>
    </source>
</evidence>
<dbReference type="EnsemblBacteria" id="ABF39666">
    <property type="protein sequence ID" value="ABF39666"/>
    <property type="gene ID" value="Acid345_0661"/>
</dbReference>
<dbReference type="eggNOG" id="COG1105">
    <property type="taxonomic scope" value="Bacteria"/>
</dbReference>
<evidence type="ECO:0000256" key="4">
    <source>
        <dbReference type="ARBA" id="ARBA00022777"/>
    </source>
</evidence>
<dbReference type="EC" id="2.7.1.56" evidence="8"/>
<gene>
    <name evidence="8" type="ordered locus">Acid345_0661</name>
</gene>
<dbReference type="InterPro" id="IPR017583">
    <property type="entry name" value="Tagatose/fructose_Pkinase"/>
</dbReference>
<dbReference type="PIRSF" id="PIRSF000535">
    <property type="entry name" value="1PFK/6PFK/LacC"/>
    <property type="match status" value="1"/>
</dbReference>
<evidence type="ECO:0000259" key="7">
    <source>
        <dbReference type="Pfam" id="PF00294"/>
    </source>
</evidence>
<sequence>MPERSKLLCVSLNPAVDRRIIVPSLRVGEVNRATSADPQAGGKAAHVAFAAVSLGAEVRWLAFLGGPDGESCRRGVEARGAVPVVVETAGRTRSTLELIDESTGAITEVLEPGPEILPEERDRMLFCFGEELSNAPVVALSGSLPRGIESSIYCDLIEAAKREGCTVLLDTSGAALEYSLKAQPSLIKPNRQEASALLCREIQTADDAIGAAQELRTRGSESVVLSLGAAGAVVADADGILLGTAPKLEVISTVGSGDSFLGGWAVGVADGLDRVERLRLAIACGTANCVANNPGVLDRKLVVELLQQVVIEQR</sequence>
<feature type="domain" description="Carbohydrate kinase PfkB" evidence="7">
    <location>
        <begin position="17"/>
        <end position="289"/>
    </location>
</feature>
<dbReference type="GO" id="GO:0005829">
    <property type="term" value="C:cytosol"/>
    <property type="evidence" value="ECO:0007669"/>
    <property type="project" value="TreeGrafter"/>
</dbReference>
<dbReference type="PANTHER" id="PTHR46566:SF2">
    <property type="entry name" value="ATP-DEPENDENT 6-PHOSPHOFRUCTOKINASE ISOZYME 2"/>
    <property type="match status" value="1"/>
</dbReference>
<dbReference type="Proteomes" id="UP000002432">
    <property type="component" value="Chromosome"/>
</dbReference>
<name>Q1ITY4_KORVE</name>
<reference evidence="8 9" key="1">
    <citation type="journal article" date="2009" name="Appl. Environ. Microbiol.">
        <title>Three genomes from the phylum Acidobacteria provide insight into the lifestyles of these microorganisms in soils.</title>
        <authorList>
            <person name="Ward N.L."/>
            <person name="Challacombe J.F."/>
            <person name="Janssen P.H."/>
            <person name="Henrissat B."/>
            <person name="Coutinho P.M."/>
            <person name="Wu M."/>
            <person name="Xie G."/>
            <person name="Haft D.H."/>
            <person name="Sait M."/>
            <person name="Badger J."/>
            <person name="Barabote R.D."/>
            <person name="Bradley B."/>
            <person name="Brettin T.S."/>
            <person name="Brinkac L.M."/>
            <person name="Bruce D."/>
            <person name="Creasy T."/>
            <person name="Daugherty S.C."/>
            <person name="Davidsen T.M."/>
            <person name="DeBoy R.T."/>
            <person name="Detter J.C."/>
            <person name="Dodson R.J."/>
            <person name="Durkin A.S."/>
            <person name="Ganapathy A."/>
            <person name="Gwinn-Giglio M."/>
            <person name="Han C.S."/>
            <person name="Khouri H."/>
            <person name="Kiss H."/>
            <person name="Kothari S.P."/>
            <person name="Madupu R."/>
            <person name="Nelson K.E."/>
            <person name="Nelson W.C."/>
            <person name="Paulsen I."/>
            <person name="Penn K."/>
            <person name="Ren Q."/>
            <person name="Rosovitz M.J."/>
            <person name="Selengut J.D."/>
            <person name="Shrivastava S."/>
            <person name="Sullivan S.A."/>
            <person name="Tapia R."/>
            <person name="Thompson L.S."/>
            <person name="Watkins K.L."/>
            <person name="Yang Q."/>
            <person name="Yu C."/>
            <person name="Zafar N."/>
            <person name="Zhou L."/>
            <person name="Kuske C.R."/>
        </authorList>
    </citation>
    <scope>NUCLEOTIDE SEQUENCE [LARGE SCALE GENOMIC DNA]</scope>
    <source>
        <strain evidence="8 9">Ellin345</strain>
    </source>
</reference>
<keyword evidence="3" id="KW-0547">Nucleotide-binding</keyword>
<dbReference type="Pfam" id="PF00294">
    <property type="entry name" value="PfkB"/>
    <property type="match status" value="1"/>
</dbReference>
<evidence type="ECO:0000256" key="5">
    <source>
        <dbReference type="ARBA" id="ARBA00022840"/>
    </source>
</evidence>
<keyword evidence="4" id="KW-0418">Kinase</keyword>
<dbReference type="STRING" id="204669.Acid345_0661"/>
<dbReference type="InterPro" id="IPR011611">
    <property type="entry name" value="PfkB_dom"/>
</dbReference>
<dbReference type="KEGG" id="aba:Acid345_0661"/>
<proteinExistence type="inferred from homology"/>
<protein>
    <submittedName>
        <fullName evidence="8">1-phosphofructokinase</fullName>
        <ecNumber evidence="8">2.7.1.56</ecNumber>
    </submittedName>
</protein>
<accession>Q1ITY4</accession>
<dbReference type="Gene3D" id="3.40.1190.20">
    <property type="match status" value="1"/>
</dbReference>
<dbReference type="AlphaFoldDB" id="Q1ITY4"/>
<dbReference type="EMBL" id="CP000360">
    <property type="protein sequence ID" value="ABF39666.1"/>
    <property type="molecule type" value="Genomic_DNA"/>
</dbReference>
<dbReference type="OrthoDB" id="9775849at2"/>
<dbReference type="NCBIfam" id="TIGR03168">
    <property type="entry name" value="1-PFK"/>
    <property type="match status" value="1"/>
</dbReference>